<dbReference type="Gene3D" id="3.40.50.300">
    <property type="entry name" value="P-loop containing nucleotide triphosphate hydrolases"/>
    <property type="match status" value="1"/>
</dbReference>
<keyword evidence="3" id="KW-0547">Nucleotide-binding</keyword>
<accession>A0ABW3CCN2</accession>
<evidence type="ECO:0000256" key="2">
    <source>
        <dbReference type="ARBA" id="ARBA00022448"/>
    </source>
</evidence>
<evidence type="ECO:0000256" key="5">
    <source>
        <dbReference type="ARBA" id="ARBA00023251"/>
    </source>
</evidence>
<comment type="subcellular location">
    <subcellularLocation>
        <location evidence="1">Cell membrane</location>
        <topology evidence="1">Peripheral membrane protein</topology>
    </subcellularLocation>
</comment>
<gene>
    <name evidence="7" type="ORF">ACFQ07_08660</name>
</gene>
<keyword evidence="2" id="KW-0813">Transport</keyword>
<dbReference type="PANTHER" id="PTHR42711:SF19">
    <property type="entry name" value="DOXORUBICIN RESISTANCE ATP-BINDING PROTEIN DRRA"/>
    <property type="match status" value="1"/>
</dbReference>
<dbReference type="Proteomes" id="UP001597083">
    <property type="component" value="Unassembled WGS sequence"/>
</dbReference>
<keyword evidence="8" id="KW-1185">Reference proteome</keyword>
<reference evidence="8" key="1">
    <citation type="journal article" date="2019" name="Int. J. Syst. Evol. Microbiol.">
        <title>The Global Catalogue of Microorganisms (GCM) 10K type strain sequencing project: providing services to taxonomists for standard genome sequencing and annotation.</title>
        <authorList>
            <consortium name="The Broad Institute Genomics Platform"/>
            <consortium name="The Broad Institute Genome Sequencing Center for Infectious Disease"/>
            <person name="Wu L."/>
            <person name="Ma J."/>
        </authorList>
    </citation>
    <scope>NUCLEOTIDE SEQUENCE [LARGE SCALE GENOMIC DNA]</scope>
    <source>
        <strain evidence="8">JCM 31696</strain>
    </source>
</reference>
<evidence type="ECO:0000256" key="4">
    <source>
        <dbReference type="ARBA" id="ARBA00022840"/>
    </source>
</evidence>
<evidence type="ECO:0000256" key="3">
    <source>
        <dbReference type="ARBA" id="ARBA00022741"/>
    </source>
</evidence>
<dbReference type="InterPro" id="IPR003439">
    <property type="entry name" value="ABC_transporter-like_ATP-bd"/>
</dbReference>
<keyword evidence="5" id="KW-0046">Antibiotic resistance</keyword>
<evidence type="ECO:0000313" key="8">
    <source>
        <dbReference type="Proteomes" id="UP001597083"/>
    </source>
</evidence>
<protein>
    <submittedName>
        <fullName evidence="7">ATP-binding cassette domain-containing protein</fullName>
    </submittedName>
</protein>
<feature type="domain" description="ABC transporter" evidence="6">
    <location>
        <begin position="20"/>
        <end position="68"/>
    </location>
</feature>
<dbReference type="Pfam" id="PF00005">
    <property type="entry name" value="ABC_tran"/>
    <property type="match status" value="1"/>
</dbReference>
<evidence type="ECO:0000256" key="1">
    <source>
        <dbReference type="ARBA" id="ARBA00004202"/>
    </source>
</evidence>
<dbReference type="GO" id="GO:0005524">
    <property type="term" value="F:ATP binding"/>
    <property type="evidence" value="ECO:0007669"/>
    <property type="project" value="UniProtKB-KW"/>
</dbReference>
<evidence type="ECO:0000313" key="7">
    <source>
        <dbReference type="EMBL" id="MFD0852291.1"/>
    </source>
</evidence>
<comment type="caution">
    <text evidence="7">The sequence shown here is derived from an EMBL/GenBank/DDBJ whole genome shotgun (WGS) entry which is preliminary data.</text>
</comment>
<organism evidence="7 8">
    <name type="scientific">Actinomadura adrarensis</name>
    <dbReference type="NCBI Taxonomy" id="1819600"/>
    <lineage>
        <taxon>Bacteria</taxon>
        <taxon>Bacillati</taxon>
        <taxon>Actinomycetota</taxon>
        <taxon>Actinomycetes</taxon>
        <taxon>Streptosporangiales</taxon>
        <taxon>Thermomonosporaceae</taxon>
        <taxon>Actinomadura</taxon>
    </lineage>
</organism>
<feature type="non-terminal residue" evidence="7">
    <location>
        <position position="70"/>
    </location>
</feature>
<keyword evidence="4 7" id="KW-0067">ATP-binding</keyword>
<evidence type="ECO:0000259" key="6">
    <source>
        <dbReference type="Pfam" id="PF00005"/>
    </source>
</evidence>
<dbReference type="EMBL" id="JBHTIR010001223">
    <property type="protein sequence ID" value="MFD0852291.1"/>
    <property type="molecule type" value="Genomic_DNA"/>
</dbReference>
<dbReference type="InterPro" id="IPR027417">
    <property type="entry name" value="P-loop_NTPase"/>
</dbReference>
<name>A0ABW3CCN2_9ACTN</name>
<dbReference type="PANTHER" id="PTHR42711">
    <property type="entry name" value="ABC TRANSPORTER ATP-BINDING PROTEIN"/>
    <property type="match status" value="1"/>
</dbReference>
<proteinExistence type="predicted"/>
<sequence length="70" mass="7374">MDYVIQAEGLCKSFKATRALDGVALEARRGTVLGVLGPNGAGKTTAVRILATLLRPDAGRAEVCGFDVRR</sequence>
<dbReference type="InterPro" id="IPR050763">
    <property type="entry name" value="ABC_transporter_ATP-binding"/>
</dbReference>
<dbReference type="SUPFAM" id="SSF52540">
    <property type="entry name" value="P-loop containing nucleoside triphosphate hydrolases"/>
    <property type="match status" value="1"/>
</dbReference>